<organism evidence="1 2">
    <name type="scientific">Donghicola mangrovi</name>
    <dbReference type="NCBI Taxonomy" id="2729614"/>
    <lineage>
        <taxon>Bacteria</taxon>
        <taxon>Pseudomonadati</taxon>
        <taxon>Pseudomonadota</taxon>
        <taxon>Alphaproteobacteria</taxon>
        <taxon>Rhodobacterales</taxon>
        <taxon>Roseobacteraceae</taxon>
        <taxon>Donghicola</taxon>
    </lineage>
</organism>
<proteinExistence type="predicted"/>
<evidence type="ECO:0000313" key="2">
    <source>
        <dbReference type="Proteomes" id="UP000523601"/>
    </source>
</evidence>
<gene>
    <name evidence="1" type="ORF">HJ526_00935</name>
</gene>
<name>A0ABX2PAJ8_9RHOB</name>
<accession>A0ABX2PAJ8</accession>
<evidence type="ECO:0000313" key="1">
    <source>
        <dbReference type="EMBL" id="NVO25971.1"/>
    </source>
</evidence>
<comment type="caution">
    <text evidence="1">The sequence shown here is derived from an EMBL/GenBank/DDBJ whole genome shotgun (WGS) entry which is preliminary data.</text>
</comment>
<reference evidence="1 2" key="1">
    <citation type="submission" date="2020-04" db="EMBL/GenBank/DDBJ databases">
        <title>Donghicola sp., a member of the Rhodobacteraceae family isolated from mangrove forest in Thailand.</title>
        <authorList>
            <person name="Charoenyingcharoen P."/>
            <person name="Yukphan P."/>
        </authorList>
    </citation>
    <scope>NUCLEOTIDE SEQUENCE [LARGE SCALE GENOMIC DNA]</scope>
    <source>
        <strain evidence="1 2">C2-DW-16</strain>
    </source>
</reference>
<protein>
    <submittedName>
        <fullName evidence="1">Uncharacterized protein</fullName>
    </submittedName>
</protein>
<keyword evidence="2" id="KW-1185">Reference proteome</keyword>
<sequence length="109" mass="12418">MTPDEKTLIDLAQMIADREISEVAKRVEETRFFANKITELRSVNMLAPQDASPQMQVMGQAWGEWRRREIASLNLNLAKATLFEDAAKNKARRALGRRIALEDIFGKQS</sequence>
<dbReference type="RefSeq" id="WP_176852385.1">
    <property type="nucleotide sequence ID" value="NZ_JABCJD010000001.1"/>
</dbReference>
<dbReference type="EMBL" id="JABCJD010000001">
    <property type="protein sequence ID" value="NVO25971.1"/>
    <property type="molecule type" value="Genomic_DNA"/>
</dbReference>
<dbReference type="Proteomes" id="UP000523601">
    <property type="component" value="Unassembled WGS sequence"/>
</dbReference>